<feature type="domain" description="Helicase ATP-binding" evidence="2">
    <location>
        <begin position="176"/>
        <end position="334"/>
    </location>
</feature>
<dbReference type="Pfam" id="PF00271">
    <property type="entry name" value="Helicase_C"/>
    <property type="match status" value="1"/>
</dbReference>
<evidence type="ECO:0000259" key="3">
    <source>
        <dbReference type="PROSITE" id="PS51194"/>
    </source>
</evidence>
<dbReference type="STRING" id="667676.SAMN05192539_1002142"/>
<evidence type="ECO:0000313" key="4">
    <source>
        <dbReference type="EMBL" id="SEI51972.1"/>
    </source>
</evidence>
<keyword evidence="5" id="KW-1185">Reference proteome</keyword>
<dbReference type="Gene3D" id="3.40.50.300">
    <property type="entry name" value="P-loop containing nucleotide triphosphate hydrolases"/>
    <property type="match status" value="1"/>
</dbReference>
<keyword evidence="1" id="KW-0378">Hydrolase</keyword>
<dbReference type="InterPro" id="IPR038718">
    <property type="entry name" value="SNF2-like_sf"/>
</dbReference>
<dbReference type="InterPro" id="IPR014001">
    <property type="entry name" value="Helicase_ATP-bd"/>
</dbReference>
<dbReference type="Gene3D" id="3.40.50.10810">
    <property type="entry name" value="Tandem AAA-ATPase domain"/>
    <property type="match status" value="1"/>
</dbReference>
<sequence length="1029" mass="115395">MRAKRAMGDLVRSDAFTGIGKVVGRTEAGLCEIGFFESPCAIESRIILVRESVLQPVLLLDESIVYCKDQSSGLWRRGRYGGPRPEGKHLVIFRSEDADVSVVTLAEIYCLNLASNEFLDPVAFLAMRSNDAPYFAPRRQAFLNAYLAQRAACRSISAIPSSNVELEPHQISVVRRVLQDKYPKYLLADEVGLGKTIEASLIVREHVMDRQKEARVLILVPQSLVSQWRDELSLRFHLGDLLEGAQQDNALIRIRAFDQDGFEPDEAWNPTMLVIDEAHQFAHFGWSAVSAQRALFVSIASACKTAEIVLLLSGTPLNGNERNFLAMLHCLNPDAYELSEAGVARFSSQVKQREWLGGLHSALTADNSNAALESIAGELKEKFPEDLRLGHLIDALLPLVDFFAEEAGETRSQAIDQLRVYISEHYRLHQRLLRNRREAKHLQYLFPGLDGLRRKYFSSEARVAPLEALLEAYRSEAFHAPSLYASMTVDRYLQWIDDLLDAPFLVGQRARNAIEGDAREIGQAELEILEDLVEQSLREQGAKDQALVDGLAEWFEQNPSGKAVVFCGSSAVADHVFKVLDANYDAAVERYKPSQLLQFLQPMSSIKLLVCDQHGEDGLNLHGGRRLAVHYSIPRNFSRIEQRLGRLNRYSANLRGVRPVESLALLPENVGVIRHWVDLLDVNLELFERTAASLQYLLEEKFEATWRNAQTLGDQALLASQLEFSEESGLLHRERQRIRVQEELLALDPDVAGATEFADEISTAEASAAEQGEQMSDWITNVLRFKVEGKLDEQFRLCFRLPSDENGSGRTLVDAGTFVASCITGIDRQSGNPPKTSMMSFSRQNILGDADAYPFRYGQPFLDSVYRLLATDSRGATSAFLRVYERGAMTAPRAYFRLNWLLSFSAPGDTRVQQRRGDEFFRPAVISHWLGEDGAIVTDEGKLRALEFPYKTENRGFTDLNMRHNLWDELDPILPATQWQKLVTEVAASSRILVLGLPEFAGVIAHSPSLQLMSMHAVIVCSKNLLETA</sequence>
<protein>
    <submittedName>
        <fullName evidence="4">ATP-dependent helicase HepA</fullName>
    </submittedName>
</protein>
<dbReference type="PANTHER" id="PTHR45766">
    <property type="entry name" value="DNA ANNEALING HELICASE AND ENDONUCLEASE ZRANB3 FAMILY MEMBER"/>
    <property type="match status" value="1"/>
</dbReference>
<dbReference type="GO" id="GO:0004386">
    <property type="term" value="F:helicase activity"/>
    <property type="evidence" value="ECO:0007669"/>
    <property type="project" value="UniProtKB-KW"/>
</dbReference>
<dbReference type="SUPFAM" id="SSF52540">
    <property type="entry name" value="P-loop containing nucleoside triphosphate hydrolases"/>
    <property type="match status" value="2"/>
</dbReference>
<dbReference type="PANTHER" id="PTHR45766:SF6">
    <property type="entry name" value="SWI_SNF-RELATED MATRIX-ASSOCIATED ACTIN-DEPENDENT REGULATOR OF CHROMATIN SUBFAMILY A-LIKE PROTEIN 1"/>
    <property type="match status" value="1"/>
</dbReference>
<dbReference type="GO" id="GO:0005524">
    <property type="term" value="F:ATP binding"/>
    <property type="evidence" value="ECO:0007669"/>
    <property type="project" value="InterPro"/>
</dbReference>
<dbReference type="PROSITE" id="PS51192">
    <property type="entry name" value="HELICASE_ATP_BIND_1"/>
    <property type="match status" value="1"/>
</dbReference>
<dbReference type="SMART" id="SM00487">
    <property type="entry name" value="DEXDc"/>
    <property type="match status" value="1"/>
</dbReference>
<dbReference type="PROSITE" id="PS51194">
    <property type="entry name" value="HELICASE_CTER"/>
    <property type="match status" value="1"/>
</dbReference>
<dbReference type="GO" id="GO:0016787">
    <property type="term" value="F:hydrolase activity"/>
    <property type="evidence" value="ECO:0007669"/>
    <property type="project" value="UniProtKB-KW"/>
</dbReference>
<evidence type="ECO:0000259" key="2">
    <source>
        <dbReference type="PROSITE" id="PS51192"/>
    </source>
</evidence>
<reference evidence="5" key="1">
    <citation type="submission" date="2016-10" db="EMBL/GenBank/DDBJ databases">
        <authorList>
            <person name="Varghese N."/>
            <person name="Submissions S."/>
        </authorList>
    </citation>
    <scope>NUCLEOTIDE SEQUENCE [LARGE SCALE GENOMIC DNA]</scope>
    <source>
        <strain evidence="5">LMG 26031</strain>
    </source>
</reference>
<dbReference type="NCBIfam" id="NF041062">
    <property type="entry name" value="DpdE"/>
    <property type="match status" value="1"/>
</dbReference>
<dbReference type="InterPro" id="IPR001650">
    <property type="entry name" value="Helicase_C-like"/>
</dbReference>
<dbReference type="EMBL" id="FNYE01000002">
    <property type="protein sequence ID" value="SEI51972.1"/>
    <property type="molecule type" value="Genomic_DNA"/>
</dbReference>
<dbReference type="Proteomes" id="UP000198866">
    <property type="component" value="Unassembled WGS sequence"/>
</dbReference>
<dbReference type="InterPro" id="IPR027417">
    <property type="entry name" value="P-loop_NTPase"/>
</dbReference>
<dbReference type="Pfam" id="PF00176">
    <property type="entry name" value="SNF2-rel_dom"/>
    <property type="match status" value="1"/>
</dbReference>
<dbReference type="InterPro" id="IPR000330">
    <property type="entry name" value="SNF2_N"/>
</dbReference>
<gene>
    <name evidence="4" type="ORF">SAMN05192539_1002142</name>
</gene>
<dbReference type="OrthoDB" id="9814088at2"/>
<keyword evidence="4" id="KW-0067">ATP-binding</keyword>
<name>A0A1H6RLA4_9BURK</name>
<evidence type="ECO:0000256" key="1">
    <source>
        <dbReference type="ARBA" id="ARBA00022801"/>
    </source>
</evidence>
<dbReference type="AlphaFoldDB" id="A0A1H6RLA4"/>
<keyword evidence="4" id="KW-0347">Helicase</keyword>
<evidence type="ECO:0000313" key="5">
    <source>
        <dbReference type="Proteomes" id="UP000198866"/>
    </source>
</evidence>
<organism evidence="4 5">
    <name type="scientific">Paraburkholderia diazotrophica</name>
    <dbReference type="NCBI Taxonomy" id="667676"/>
    <lineage>
        <taxon>Bacteria</taxon>
        <taxon>Pseudomonadati</taxon>
        <taxon>Pseudomonadota</taxon>
        <taxon>Betaproteobacteria</taxon>
        <taxon>Burkholderiales</taxon>
        <taxon>Burkholderiaceae</taxon>
        <taxon>Paraburkholderia</taxon>
    </lineage>
</organism>
<accession>A0A1H6RLA4</accession>
<keyword evidence="4" id="KW-0547">Nucleotide-binding</keyword>
<proteinExistence type="predicted"/>
<feature type="domain" description="Helicase C-terminal" evidence="3">
    <location>
        <begin position="546"/>
        <end position="695"/>
    </location>
</feature>